<keyword evidence="10" id="KW-0326">Glycosidase</keyword>
<dbReference type="OrthoDB" id="62120at2759"/>
<proteinExistence type="inferred from homology"/>
<keyword evidence="6" id="KW-0735">Signal-anchor</keyword>
<evidence type="ECO:0000256" key="12">
    <source>
        <dbReference type="ARBA" id="ARBA00036824"/>
    </source>
</evidence>
<dbReference type="Pfam" id="PF00150">
    <property type="entry name" value="Cellulase"/>
    <property type="match status" value="1"/>
</dbReference>
<evidence type="ECO:0000256" key="2">
    <source>
        <dbReference type="ARBA" id="ARBA00005641"/>
    </source>
</evidence>
<keyword evidence="3" id="KW-1003">Cell membrane</keyword>
<keyword evidence="11" id="KW-0961">Cell wall biogenesis/degradation</keyword>
<comment type="subcellular location">
    <subcellularLocation>
        <location evidence="1">Cell membrane</location>
        <topology evidence="1">Single-pass type II membrane protein</topology>
    </subcellularLocation>
</comment>
<evidence type="ECO:0000256" key="13">
    <source>
        <dbReference type="ARBA" id="ARBA00037126"/>
    </source>
</evidence>
<feature type="domain" description="Glycoside hydrolase family 5" evidence="18">
    <location>
        <begin position="274"/>
        <end position="477"/>
    </location>
</feature>
<evidence type="ECO:0000256" key="3">
    <source>
        <dbReference type="ARBA" id="ARBA00022475"/>
    </source>
</evidence>
<dbReference type="STRING" id="1314781.A0A165LAP2"/>
<dbReference type="FunCoup" id="A0A165LAP2">
    <property type="interactions" value="27"/>
</dbReference>
<dbReference type="InParanoid" id="A0A165LAP2"/>
<dbReference type="GO" id="GO:0005886">
    <property type="term" value="C:plasma membrane"/>
    <property type="evidence" value="ECO:0007669"/>
    <property type="project" value="UniProtKB-SubCell"/>
</dbReference>
<accession>A0A165LAP2</accession>
<evidence type="ECO:0000256" key="15">
    <source>
        <dbReference type="ARBA" id="ARBA00041260"/>
    </source>
</evidence>
<dbReference type="PANTHER" id="PTHR31297:SF34">
    <property type="entry name" value="GLUCAN 1,3-BETA-GLUCOSIDASE 2"/>
    <property type="match status" value="1"/>
</dbReference>
<evidence type="ECO:0000256" key="1">
    <source>
        <dbReference type="ARBA" id="ARBA00004401"/>
    </source>
</evidence>
<keyword evidence="4 17" id="KW-0812">Transmembrane</keyword>
<dbReference type="InterPro" id="IPR001547">
    <property type="entry name" value="Glyco_hydro_5"/>
</dbReference>
<evidence type="ECO:0000256" key="10">
    <source>
        <dbReference type="ARBA" id="ARBA00023295"/>
    </source>
</evidence>
<evidence type="ECO:0000256" key="16">
    <source>
        <dbReference type="SAM" id="MobiDB-lite"/>
    </source>
</evidence>
<evidence type="ECO:0000256" key="4">
    <source>
        <dbReference type="ARBA" id="ARBA00022692"/>
    </source>
</evidence>
<dbReference type="GO" id="GO:0009986">
    <property type="term" value="C:cell surface"/>
    <property type="evidence" value="ECO:0007669"/>
    <property type="project" value="TreeGrafter"/>
</dbReference>
<evidence type="ECO:0000256" key="7">
    <source>
        <dbReference type="ARBA" id="ARBA00022989"/>
    </source>
</evidence>
<dbReference type="InterPro" id="IPR017853">
    <property type="entry name" value="GH"/>
</dbReference>
<dbReference type="GO" id="GO:0071555">
    <property type="term" value="P:cell wall organization"/>
    <property type="evidence" value="ECO:0007669"/>
    <property type="project" value="UniProtKB-KW"/>
</dbReference>
<feature type="compositionally biased region" description="Low complexity" evidence="16">
    <location>
        <begin position="147"/>
        <end position="160"/>
    </location>
</feature>
<dbReference type="InterPro" id="IPR050386">
    <property type="entry name" value="Glycosyl_hydrolase_5"/>
</dbReference>
<evidence type="ECO:0000256" key="5">
    <source>
        <dbReference type="ARBA" id="ARBA00022801"/>
    </source>
</evidence>
<evidence type="ECO:0000313" key="20">
    <source>
        <dbReference type="Proteomes" id="UP000077266"/>
    </source>
</evidence>
<comment type="catalytic activity">
    <reaction evidence="12">
        <text>Successive hydrolysis of beta-D-glucose units from the non-reducing ends of (1-&gt;3)-beta-D-glucans, releasing alpha-glucose.</text>
        <dbReference type="EC" id="3.2.1.58"/>
    </reaction>
</comment>
<evidence type="ECO:0000256" key="9">
    <source>
        <dbReference type="ARBA" id="ARBA00023180"/>
    </source>
</evidence>
<feature type="region of interest" description="Disordered" evidence="16">
    <location>
        <begin position="1"/>
        <end position="37"/>
    </location>
</feature>
<evidence type="ECO:0000313" key="19">
    <source>
        <dbReference type="EMBL" id="KZV97605.1"/>
    </source>
</evidence>
<evidence type="ECO:0000256" key="8">
    <source>
        <dbReference type="ARBA" id="ARBA00023136"/>
    </source>
</evidence>
<evidence type="ECO:0000256" key="6">
    <source>
        <dbReference type="ARBA" id="ARBA00022968"/>
    </source>
</evidence>
<feature type="compositionally biased region" description="Low complexity" evidence="16">
    <location>
        <begin position="111"/>
        <end position="128"/>
    </location>
</feature>
<dbReference type="GO" id="GO:0004338">
    <property type="term" value="F:glucan exo-1,3-beta-glucosidase activity"/>
    <property type="evidence" value="ECO:0007669"/>
    <property type="project" value="UniProtKB-EC"/>
</dbReference>
<evidence type="ECO:0000256" key="17">
    <source>
        <dbReference type="SAM" id="Phobius"/>
    </source>
</evidence>
<organism evidence="19 20">
    <name type="scientific">Exidia glandulosa HHB12029</name>
    <dbReference type="NCBI Taxonomy" id="1314781"/>
    <lineage>
        <taxon>Eukaryota</taxon>
        <taxon>Fungi</taxon>
        <taxon>Dikarya</taxon>
        <taxon>Basidiomycota</taxon>
        <taxon>Agaricomycotina</taxon>
        <taxon>Agaricomycetes</taxon>
        <taxon>Auriculariales</taxon>
        <taxon>Exidiaceae</taxon>
        <taxon>Exidia</taxon>
    </lineage>
</organism>
<keyword evidence="9" id="KW-0325">Glycoprotein</keyword>
<protein>
    <recommendedName>
        <fullName evidence="14">glucan 1,3-beta-glucosidase</fullName>
        <ecNumber evidence="14">3.2.1.58</ecNumber>
    </recommendedName>
    <alternativeName>
        <fullName evidence="15">Exo-1,3-beta-glucanase D</fullName>
    </alternativeName>
</protein>
<sequence>MVQRPYTPPSVAARSFYTPGHTPSSSQSSFRDHQPLVPPRPINLNLYGDAHDEVSLAPHSVIERERVPTNKRRRRMFIGIGVAGVIILLIIIIAVAVSASKHGKNAESADESPVSNAANAPNAESSPATPVASRPTATPNVAGGGANSPSSAAPPTATPGPVVNAVLTGADGSIVTTENGTTFRYQNAFGGNWAFDPSNPFKGGKANSWTPSIDQPWKWGQDRIQGVNLGGWLVLEPFITPAIFEKYAAQHVVDEWSLHGVLRSQHAEAELEEHYKTFITEQDFANIAGAGLNWVRIPLPYWAIERWSDEPFIERVSWTYFLKAIEWARKYGIRIQLDLHTVPGSQNGWNHSGRMLRNGNWLKGPMGVANAQRTLTYIRTLTQFIAQPQYSNVVPMFGLVNEPSYLGNASFPANDVLKHFYYEAYKIIRTISGSGGPVINIFDQNAHLTPEWAMAQFLSGADRLALDIHPYFAFGGQDRVQPTDLVQGACKNYAPGIAKTWNSYGIVSAGEWSVAVNDCGKWVSQKDTAAYEDKNGAGSCREWTNYESWSPELVAGFRKFWSAQADAYGDWFYWTWKIGASSVSGKIESPFWSYSLGLERGWIPKDPRVAAGSCAAAGAPSLVSHVAPKPSAVGAVAHTAPTNTAGLVWPPPSLVDQPNAAALPTFTPTGTLPILPVPTFTDPANPQKTLDAGSGLAKPHDSADGAYVPVKGCHNYLPAWSAYGSPVPAQCA</sequence>
<keyword evidence="5 19" id="KW-0378">Hydrolase</keyword>
<dbReference type="Proteomes" id="UP000077266">
    <property type="component" value="Unassembled WGS sequence"/>
</dbReference>
<evidence type="ECO:0000259" key="18">
    <source>
        <dbReference type="Pfam" id="PF00150"/>
    </source>
</evidence>
<reference evidence="19 20" key="1">
    <citation type="journal article" date="2016" name="Mol. Biol. Evol.">
        <title>Comparative Genomics of Early-Diverging Mushroom-Forming Fungi Provides Insights into the Origins of Lignocellulose Decay Capabilities.</title>
        <authorList>
            <person name="Nagy L.G."/>
            <person name="Riley R."/>
            <person name="Tritt A."/>
            <person name="Adam C."/>
            <person name="Daum C."/>
            <person name="Floudas D."/>
            <person name="Sun H."/>
            <person name="Yadav J.S."/>
            <person name="Pangilinan J."/>
            <person name="Larsson K.H."/>
            <person name="Matsuura K."/>
            <person name="Barry K."/>
            <person name="Labutti K."/>
            <person name="Kuo R."/>
            <person name="Ohm R.A."/>
            <person name="Bhattacharya S.S."/>
            <person name="Shirouzu T."/>
            <person name="Yoshinaga Y."/>
            <person name="Martin F.M."/>
            <person name="Grigoriev I.V."/>
            <person name="Hibbett D.S."/>
        </authorList>
    </citation>
    <scope>NUCLEOTIDE SEQUENCE [LARGE SCALE GENOMIC DNA]</scope>
    <source>
        <strain evidence="19 20">HHB12029</strain>
    </source>
</reference>
<keyword evidence="7 17" id="KW-1133">Transmembrane helix</keyword>
<keyword evidence="20" id="KW-1185">Reference proteome</keyword>
<dbReference type="SUPFAM" id="SSF51445">
    <property type="entry name" value="(Trans)glycosidases"/>
    <property type="match status" value="1"/>
</dbReference>
<dbReference type="AlphaFoldDB" id="A0A165LAP2"/>
<evidence type="ECO:0000256" key="11">
    <source>
        <dbReference type="ARBA" id="ARBA00023316"/>
    </source>
</evidence>
<keyword evidence="8 17" id="KW-0472">Membrane</keyword>
<dbReference type="EMBL" id="KV425928">
    <property type="protein sequence ID" value="KZV97605.1"/>
    <property type="molecule type" value="Genomic_DNA"/>
</dbReference>
<comment type="function">
    <text evidence="13">Glucosidase involved in the degradation of cellulosic biomass. Active on lichenan.</text>
</comment>
<dbReference type="PANTHER" id="PTHR31297">
    <property type="entry name" value="GLUCAN ENDO-1,6-BETA-GLUCOSIDASE B"/>
    <property type="match status" value="1"/>
</dbReference>
<feature type="region of interest" description="Disordered" evidence="16">
    <location>
        <begin position="105"/>
        <end position="160"/>
    </location>
</feature>
<evidence type="ECO:0000256" key="14">
    <source>
        <dbReference type="ARBA" id="ARBA00038929"/>
    </source>
</evidence>
<dbReference type="GO" id="GO:0005576">
    <property type="term" value="C:extracellular region"/>
    <property type="evidence" value="ECO:0007669"/>
    <property type="project" value="TreeGrafter"/>
</dbReference>
<comment type="similarity">
    <text evidence="2">Belongs to the glycosyl hydrolase 5 (cellulase A) family.</text>
</comment>
<name>A0A165LAP2_EXIGL</name>
<dbReference type="Gene3D" id="3.20.20.80">
    <property type="entry name" value="Glycosidases"/>
    <property type="match status" value="1"/>
</dbReference>
<gene>
    <name evidence="19" type="ORF">EXIGLDRAFT_642072</name>
</gene>
<dbReference type="GO" id="GO:0009251">
    <property type="term" value="P:glucan catabolic process"/>
    <property type="evidence" value="ECO:0007669"/>
    <property type="project" value="TreeGrafter"/>
</dbReference>
<dbReference type="EC" id="3.2.1.58" evidence="14"/>
<feature type="transmembrane region" description="Helical" evidence="17">
    <location>
        <begin position="76"/>
        <end position="97"/>
    </location>
</feature>